<organism evidence="11 12">
    <name type="scientific">Ampelomyces quisqualis</name>
    <name type="common">Powdery mildew agent</name>
    <dbReference type="NCBI Taxonomy" id="50730"/>
    <lineage>
        <taxon>Eukaryota</taxon>
        <taxon>Fungi</taxon>
        <taxon>Dikarya</taxon>
        <taxon>Ascomycota</taxon>
        <taxon>Pezizomycotina</taxon>
        <taxon>Dothideomycetes</taxon>
        <taxon>Pleosporomycetidae</taxon>
        <taxon>Pleosporales</taxon>
        <taxon>Pleosporineae</taxon>
        <taxon>Phaeosphaeriaceae</taxon>
        <taxon>Ampelomyces</taxon>
    </lineage>
</organism>
<dbReference type="Gene3D" id="3.50.50.60">
    <property type="entry name" value="FAD/NAD(P)-binding domain"/>
    <property type="match status" value="1"/>
</dbReference>
<evidence type="ECO:0000256" key="10">
    <source>
        <dbReference type="ARBA" id="ARBA00049248"/>
    </source>
</evidence>
<evidence type="ECO:0000256" key="9">
    <source>
        <dbReference type="ARBA" id="ARBA00047598"/>
    </source>
</evidence>
<keyword evidence="8" id="KW-0560">Oxidoreductase</keyword>
<dbReference type="AlphaFoldDB" id="A0A6A5QB21"/>
<dbReference type="Pfam" id="PF13434">
    <property type="entry name" value="Lys_Orn_oxgnase"/>
    <property type="match status" value="1"/>
</dbReference>
<dbReference type="EC" id="1.14.13.196" evidence="4"/>
<dbReference type="GO" id="GO:0004497">
    <property type="term" value="F:monooxygenase activity"/>
    <property type="evidence" value="ECO:0007669"/>
    <property type="project" value="UniProtKB-KW"/>
</dbReference>
<comment type="similarity">
    <text evidence="3">Belongs to the lysine N(6)-hydroxylase/L-ornithine N(5)-oxygenase family.</text>
</comment>
<sequence length="460" mass="49826">MEPALFHPDLGHCKLPSTASPAPKLANTPFTMASTEQSSKLLEPLAEFDAATATPCYDLVCIGFGPAQVATAIANRESKVPAKVLFLERKPSFSWHSGSHVARTRINIPFVYDLATIRNPRSAFTYVNYLLAQKRLVEFANSDRLNPLRVEFEDYMKWCAQQFQDQVKYGTEAVEVIPESEDNIISGWKVAVRDAKGARSVVRARCVVAPSPAHNNSLKQNPLPSVDFLAGQRIIAMEDYQTRRDELRGANEPPLHVALVGSGLQTVEILDDLLSCPRLGNITVVTEDESLIPLQVLGEQEPPPPRLCSIWAKPSCGQKSSITDASELIQTIYMRAYEKQVASRGQFGMRVVVGKDAAEPCSASNFIIRDTAAAPVHSTQLLQGLDALVLGCGSKGDSLEEVHFKRNAVAGGCRVFLMSANSEGGRSLAKDIAVTAGKVVGALATGSGVRPEGRVAQARM</sequence>
<dbReference type="InterPro" id="IPR036188">
    <property type="entry name" value="FAD/NAD-bd_sf"/>
</dbReference>
<dbReference type="PANTHER" id="PTHR42802">
    <property type="entry name" value="MONOOXYGENASE"/>
    <property type="match status" value="1"/>
</dbReference>
<evidence type="ECO:0000256" key="1">
    <source>
        <dbReference type="ARBA" id="ARBA00001974"/>
    </source>
</evidence>
<evidence type="ECO:0000313" key="11">
    <source>
        <dbReference type="EMBL" id="KAF1911477.1"/>
    </source>
</evidence>
<dbReference type="GO" id="GO:0006879">
    <property type="term" value="P:intracellular iron ion homeostasis"/>
    <property type="evidence" value="ECO:0007669"/>
    <property type="project" value="TreeGrafter"/>
</dbReference>
<keyword evidence="6" id="KW-0274">FAD</keyword>
<evidence type="ECO:0000256" key="4">
    <source>
        <dbReference type="ARBA" id="ARBA00012881"/>
    </source>
</evidence>
<keyword evidence="5" id="KW-0285">Flavoprotein</keyword>
<evidence type="ECO:0000256" key="8">
    <source>
        <dbReference type="ARBA" id="ARBA00023002"/>
    </source>
</evidence>
<evidence type="ECO:0000256" key="5">
    <source>
        <dbReference type="ARBA" id="ARBA00022630"/>
    </source>
</evidence>
<comment type="cofactor">
    <cofactor evidence="1">
        <name>FAD</name>
        <dbReference type="ChEBI" id="CHEBI:57692"/>
    </cofactor>
</comment>
<protein>
    <recommendedName>
        <fullName evidence="4">L-ornithine N(5)-monooxygenase [NAD(P)H]</fullName>
        <ecNumber evidence="4">1.14.13.196</ecNumber>
    </recommendedName>
</protein>
<proteinExistence type="inferred from homology"/>
<comment type="catalytic activity">
    <reaction evidence="9">
        <text>L-ornithine + NADPH + O2 = N(5)-hydroxy-L-ornithine + NADP(+) + H2O</text>
        <dbReference type="Rhea" id="RHEA:41508"/>
        <dbReference type="ChEBI" id="CHEBI:15377"/>
        <dbReference type="ChEBI" id="CHEBI:15379"/>
        <dbReference type="ChEBI" id="CHEBI:46911"/>
        <dbReference type="ChEBI" id="CHEBI:57783"/>
        <dbReference type="ChEBI" id="CHEBI:58349"/>
        <dbReference type="ChEBI" id="CHEBI:78275"/>
        <dbReference type="EC" id="1.14.13.196"/>
    </reaction>
</comment>
<gene>
    <name evidence="11" type="ORF">BDU57DRAFT_524621</name>
</gene>
<dbReference type="InterPro" id="IPR025700">
    <property type="entry name" value="Lys/Orn_oxygenase"/>
</dbReference>
<comment type="pathway">
    <text evidence="2">Siderophore biosynthesis.</text>
</comment>
<evidence type="ECO:0000256" key="2">
    <source>
        <dbReference type="ARBA" id="ARBA00004924"/>
    </source>
</evidence>
<keyword evidence="12" id="KW-1185">Reference proteome</keyword>
<dbReference type="SUPFAM" id="SSF51905">
    <property type="entry name" value="FAD/NAD(P)-binding domain"/>
    <property type="match status" value="1"/>
</dbReference>
<reference evidence="11" key="1">
    <citation type="journal article" date="2020" name="Stud. Mycol.">
        <title>101 Dothideomycetes genomes: a test case for predicting lifestyles and emergence of pathogens.</title>
        <authorList>
            <person name="Haridas S."/>
            <person name="Albert R."/>
            <person name="Binder M."/>
            <person name="Bloem J."/>
            <person name="Labutti K."/>
            <person name="Salamov A."/>
            <person name="Andreopoulos B."/>
            <person name="Baker S."/>
            <person name="Barry K."/>
            <person name="Bills G."/>
            <person name="Bluhm B."/>
            <person name="Cannon C."/>
            <person name="Castanera R."/>
            <person name="Culley D."/>
            <person name="Daum C."/>
            <person name="Ezra D."/>
            <person name="Gonzalez J."/>
            <person name="Henrissat B."/>
            <person name="Kuo A."/>
            <person name="Liang C."/>
            <person name="Lipzen A."/>
            <person name="Lutzoni F."/>
            <person name="Magnuson J."/>
            <person name="Mondo S."/>
            <person name="Nolan M."/>
            <person name="Ohm R."/>
            <person name="Pangilinan J."/>
            <person name="Park H.-J."/>
            <person name="Ramirez L."/>
            <person name="Alfaro M."/>
            <person name="Sun H."/>
            <person name="Tritt A."/>
            <person name="Yoshinaga Y."/>
            <person name="Zwiers L.-H."/>
            <person name="Turgeon B."/>
            <person name="Goodwin S."/>
            <person name="Spatafora J."/>
            <person name="Crous P."/>
            <person name="Grigoriev I."/>
        </authorList>
    </citation>
    <scope>NUCLEOTIDE SEQUENCE</scope>
    <source>
        <strain evidence="11">HMLAC05119</strain>
    </source>
</reference>
<evidence type="ECO:0000256" key="3">
    <source>
        <dbReference type="ARBA" id="ARBA00007588"/>
    </source>
</evidence>
<dbReference type="EMBL" id="ML979144">
    <property type="protein sequence ID" value="KAF1911477.1"/>
    <property type="molecule type" value="Genomic_DNA"/>
</dbReference>
<keyword evidence="11" id="KW-0503">Monooxygenase</keyword>
<name>A0A6A5QB21_AMPQU</name>
<dbReference type="PANTHER" id="PTHR42802:SF1">
    <property type="entry name" value="L-ORNITHINE N(5)-MONOOXYGENASE"/>
    <property type="match status" value="1"/>
</dbReference>
<keyword evidence="7" id="KW-0521">NADP</keyword>
<evidence type="ECO:0000256" key="6">
    <source>
        <dbReference type="ARBA" id="ARBA00022827"/>
    </source>
</evidence>
<accession>A0A6A5QB21</accession>
<evidence type="ECO:0000256" key="7">
    <source>
        <dbReference type="ARBA" id="ARBA00022857"/>
    </source>
</evidence>
<comment type="catalytic activity">
    <reaction evidence="10">
        <text>L-ornithine + NADH + O2 = N(5)-hydroxy-L-ornithine + NAD(+) + H2O</text>
        <dbReference type="Rhea" id="RHEA:41512"/>
        <dbReference type="ChEBI" id="CHEBI:15377"/>
        <dbReference type="ChEBI" id="CHEBI:15379"/>
        <dbReference type="ChEBI" id="CHEBI:46911"/>
        <dbReference type="ChEBI" id="CHEBI:57540"/>
        <dbReference type="ChEBI" id="CHEBI:57945"/>
        <dbReference type="ChEBI" id="CHEBI:78275"/>
        <dbReference type="EC" id="1.14.13.196"/>
    </reaction>
</comment>
<dbReference type="Proteomes" id="UP000800096">
    <property type="component" value="Unassembled WGS sequence"/>
</dbReference>
<dbReference type="OrthoDB" id="3519933at2759"/>
<evidence type="ECO:0000313" key="12">
    <source>
        <dbReference type="Proteomes" id="UP000800096"/>
    </source>
</evidence>